<dbReference type="Proteomes" id="UP001517367">
    <property type="component" value="Unassembled WGS sequence"/>
</dbReference>
<evidence type="ECO:0000313" key="2">
    <source>
        <dbReference type="EMBL" id="MFN0289939.1"/>
    </source>
</evidence>
<name>A0ABW9JC19_9SPHI</name>
<comment type="caution">
    <text evidence="2">The sequence shown here is derived from an EMBL/GenBank/DDBJ whole genome shotgun (WGS) entry which is preliminary data.</text>
</comment>
<organism evidence="2 3">
    <name type="scientific">Pedobacter helvus</name>
    <dbReference type="NCBI Taxonomy" id="2563444"/>
    <lineage>
        <taxon>Bacteria</taxon>
        <taxon>Pseudomonadati</taxon>
        <taxon>Bacteroidota</taxon>
        <taxon>Sphingobacteriia</taxon>
        <taxon>Sphingobacteriales</taxon>
        <taxon>Sphingobacteriaceae</taxon>
        <taxon>Pedobacter</taxon>
    </lineage>
</organism>
<gene>
    <name evidence="2" type="ORF">E5L68_000965</name>
</gene>
<sequence length="150" mass="17243">MIKKSIFALVLLFLGLSAKSQTLKNTDSLMAVKNYLLTIKEVVNSKNLTMKHKIAKLDSLIKIGNLQESRFKKYLSREINDKETENLLSQFHFIVQSAAIYKSDVKRAGFVIKASSLGEIKYMNQHIPPLVDKINYYAKWSKQKFEKSLN</sequence>
<feature type="chain" id="PRO_5046875126" description="DUF4142 domain-containing protein" evidence="1">
    <location>
        <begin position="21"/>
        <end position="150"/>
    </location>
</feature>
<proteinExistence type="predicted"/>
<evidence type="ECO:0000256" key="1">
    <source>
        <dbReference type="SAM" id="SignalP"/>
    </source>
</evidence>
<evidence type="ECO:0000313" key="3">
    <source>
        <dbReference type="Proteomes" id="UP001517367"/>
    </source>
</evidence>
<dbReference type="EMBL" id="SRMP02000001">
    <property type="protein sequence ID" value="MFN0289939.1"/>
    <property type="molecule type" value="Genomic_DNA"/>
</dbReference>
<reference evidence="2 3" key="1">
    <citation type="submission" date="2024-12" db="EMBL/GenBank/DDBJ databases">
        <authorList>
            <person name="Hu S."/>
        </authorList>
    </citation>
    <scope>NUCLEOTIDE SEQUENCE [LARGE SCALE GENOMIC DNA]</scope>
    <source>
        <strain evidence="2 3">P-25</strain>
    </source>
</reference>
<keyword evidence="3" id="KW-1185">Reference proteome</keyword>
<accession>A0ABW9JC19</accession>
<evidence type="ECO:0008006" key="4">
    <source>
        <dbReference type="Google" id="ProtNLM"/>
    </source>
</evidence>
<protein>
    <recommendedName>
        <fullName evidence="4">DUF4142 domain-containing protein</fullName>
    </recommendedName>
</protein>
<keyword evidence="1" id="KW-0732">Signal</keyword>
<dbReference type="RefSeq" id="WP_138727540.1">
    <property type="nucleotide sequence ID" value="NZ_SRMP02000001.1"/>
</dbReference>
<feature type="signal peptide" evidence="1">
    <location>
        <begin position="1"/>
        <end position="20"/>
    </location>
</feature>